<dbReference type="Gene3D" id="1.10.443.10">
    <property type="entry name" value="Intergrase catalytic core"/>
    <property type="match status" value="1"/>
</dbReference>
<evidence type="ECO:0000259" key="7">
    <source>
        <dbReference type="PROSITE" id="PS51898"/>
    </source>
</evidence>
<dbReference type="Pfam" id="PF14659">
    <property type="entry name" value="Phage_int_SAM_3"/>
    <property type="match status" value="1"/>
</dbReference>
<comment type="caution">
    <text evidence="9">The sequence shown here is derived from an EMBL/GenBank/DDBJ whole genome shotgun (WGS) entry which is preliminary data.</text>
</comment>
<evidence type="ECO:0000313" key="9">
    <source>
        <dbReference type="EMBL" id="MBF7810575.1"/>
    </source>
</evidence>
<keyword evidence="4 6" id="KW-0238">DNA-binding</keyword>
<evidence type="ECO:0000256" key="5">
    <source>
        <dbReference type="ARBA" id="ARBA00023172"/>
    </source>
</evidence>
<dbReference type="InterPro" id="IPR013762">
    <property type="entry name" value="Integrase-like_cat_sf"/>
</dbReference>
<dbReference type="GO" id="GO:0006310">
    <property type="term" value="P:DNA recombination"/>
    <property type="evidence" value="ECO:0007669"/>
    <property type="project" value="UniProtKB-KW"/>
</dbReference>
<comment type="similarity">
    <text evidence="2">Belongs to the 'phage' integrase family.</text>
</comment>
<dbReference type="CDD" id="cd01189">
    <property type="entry name" value="INT_ICEBs1_C_like"/>
    <property type="match status" value="1"/>
</dbReference>
<dbReference type="OMA" id="KYYKEWI"/>
<protein>
    <submittedName>
        <fullName evidence="9">Site-specific integrase</fullName>
    </submittedName>
</protein>
<gene>
    <name evidence="9" type="ORF">IS491_18305</name>
</gene>
<name>A0AAE2RRX1_CLOBE</name>
<evidence type="ECO:0000256" key="6">
    <source>
        <dbReference type="PROSITE-ProRule" id="PRU01248"/>
    </source>
</evidence>
<keyword evidence="5" id="KW-0233">DNA recombination</keyword>
<reference evidence="9" key="1">
    <citation type="submission" date="2020-11" db="EMBL/GenBank/DDBJ databases">
        <authorList>
            <person name="Thieme N."/>
            <person name="Liebl W."/>
            <person name="Zverlov V."/>
        </authorList>
    </citation>
    <scope>NUCLEOTIDE SEQUENCE</scope>
    <source>
        <strain evidence="9">NT08</strain>
    </source>
</reference>
<dbReference type="InterPro" id="IPR010998">
    <property type="entry name" value="Integrase_recombinase_N"/>
</dbReference>
<organism evidence="9 10">
    <name type="scientific">Clostridium beijerinckii</name>
    <name type="common">Clostridium MP</name>
    <dbReference type="NCBI Taxonomy" id="1520"/>
    <lineage>
        <taxon>Bacteria</taxon>
        <taxon>Bacillati</taxon>
        <taxon>Bacillota</taxon>
        <taxon>Clostridia</taxon>
        <taxon>Eubacteriales</taxon>
        <taxon>Clostridiaceae</taxon>
        <taxon>Clostridium</taxon>
    </lineage>
</organism>
<keyword evidence="3" id="KW-0229">DNA integration</keyword>
<dbReference type="RefSeq" id="WP_012058850.1">
    <property type="nucleotide sequence ID" value="NZ_CP073279.1"/>
</dbReference>
<sequence>MSLKTYLNMWLEDYVKEERSERTYIIYRDTMLKHVIPCIGNIKLSDLKVVHVEKYLRELRKIKNNNGSTIQLNFRNLKTALNKAVKLQLLNDNPCRFVEMPKKNNFKGNYLTAEEFNLIYNSLNAATYLGSSFRVLLDLAVETGCRRGEMCGTEWRNIDFDNKTITFDKALIKGEHGWKIGRLKTETSYRALPLSDDLINQLKKLRIKQLENKLTFGSEYHLNSFDGIEYDLICIQRNGKFMVPNDVRDRLKYLLKRNKIDKNIRWHDLRHTSATLLLENGVAMKTIQKRLGHASMSTTSDIYSHVTEKMDREATNILSRTIKQI</sequence>
<dbReference type="AlphaFoldDB" id="A0AAE2RRX1"/>
<dbReference type="InterPro" id="IPR002104">
    <property type="entry name" value="Integrase_catalytic"/>
</dbReference>
<dbReference type="GO" id="GO:0003677">
    <property type="term" value="F:DNA binding"/>
    <property type="evidence" value="ECO:0007669"/>
    <property type="project" value="UniProtKB-UniRule"/>
</dbReference>
<evidence type="ECO:0000256" key="1">
    <source>
        <dbReference type="ARBA" id="ARBA00003283"/>
    </source>
</evidence>
<evidence type="ECO:0000256" key="4">
    <source>
        <dbReference type="ARBA" id="ARBA00023125"/>
    </source>
</evidence>
<evidence type="ECO:0000259" key="8">
    <source>
        <dbReference type="PROSITE" id="PS51900"/>
    </source>
</evidence>
<evidence type="ECO:0000256" key="3">
    <source>
        <dbReference type="ARBA" id="ARBA00022908"/>
    </source>
</evidence>
<accession>A0AAE2RRX1</accession>
<dbReference type="Pfam" id="PF00589">
    <property type="entry name" value="Phage_integrase"/>
    <property type="match status" value="1"/>
</dbReference>
<dbReference type="InterPro" id="IPR044068">
    <property type="entry name" value="CB"/>
</dbReference>
<dbReference type="PROSITE" id="PS51898">
    <property type="entry name" value="TYR_RECOMBINASE"/>
    <property type="match status" value="1"/>
</dbReference>
<dbReference type="InterPro" id="IPR011010">
    <property type="entry name" value="DNA_brk_join_enz"/>
</dbReference>
<evidence type="ECO:0000256" key="2">
    <source>
        <dbReference type="ARBA" id="ARBA00008857"/>
    </source>
</evidence>
<feature type="domain" description="Core-binding (CB)" evidence="8">
    <location>
        <begin position="1"/>
        <end position="85"/>
    </location>
</feature>
<dbReference type="Gene3D" id="1.10.150.130">
    <property type="match status" value="1"/>
</dbReference>
<dbReference type="EMBL" id="JADOEF010000001">
    <property type="protein sequence ID" value="MBF7810575.1"/>
    <property type="molecule type" value="Genomic_DNA"/>
</dbReference>
<dbReference type="PANTHER" id="PTHR30349:SF41">
    <property type="entry name" value="INTEGRASE_RECOMBINASE PROTEIN MJ0367-RELATED"/>
    <property type="match status" value="1"/>
</dbReference>
<dbReference type="SUPFAM" id="SSF56349">
    <property type="entry name" value="DNA breaking-rejoining enzymes"/>
    <property type="match status" value="1"/>
</dbReference>
<comment type="function">
    <text evidence="1">Site-specific tyrosine recombinase, which acts by catalyzing the cutting and rejoining of the recombining DNA molecules.</text>
</comment>
<evidence type="ECO:0000313" key="10">
    <source>
        <dbReference type="Proteomes" id="UP000631418"/>
    </source>
</evidence>
<dbReference type="InterPro" id="IPR050090">
    <property type="entry name" value="Tyrosine_recombinase_XerCD"/>
</dbReference>
<dbReference type="GO" id="GO:0015074">
    <property type="term" value="P:DNA integration"/>
    <property type="evidence" value="ECO:0007669"/>
    <property type="project" value="UniProtKB-KW"/>
</dbReference>
<feature type="domain" description="Tyr recombinase" evidence="7">
    <location>
        <begin position="106"/>
        <end position="316"/>
    </location>
</feature>
<dbReference type="PANTHER" id="PTHR30349">
    <property type="entry name" value="PHAGE INTEGRASE-RELATED"/>
    <property type="match status" value="1"/>
</dbReference>
<proteinExistence type="inferred from homology"/>
<dbReference type="Proteomes" id="UP000631418">
    <property type="component" value="Unassembled WGS sequence"/>
</dbReference>
<dbReference type="PROSITE" id="PS51900">
    <property type="entry name" value="CB"/>
    <property type="match status" value="1"/>
</dbReference>
<dbReference type="InterPro" id="IPR004107">
    <property type="entry name" value="Integrase_SAM-like_N"/>
</dbReference>